<evidence type="ECO:0000313" key="3">
    <source>
        <dbReference type="Proteomes" id="UP001307889"/>
    </source>
</evidence>
<gene>
    <name evidence="2" type="ORF">NTJ_03180</name>
</gene>
<sequence length="159" mass="18010">MLRIILIQPNNPRVESLALYRMKTTPVPCSVWRSHLGQGDRSGFHVNREIVCADRFSGNRSEIVEEQEKFPHRRLRRRGMKGYGGLPRRIPRFGPMRSAQLESRGRPGSFGDPIGYVGGWNDDRIGRSSRTADREIRPATAAITGGPNNQNRPEFSRGK</sequence>
<evidence type="ECO:0000313" key="2">
    <source>
        <dbReference type="EMBL" id="BES90372.1"/>
    </source>
</evidence>
<reference evidence="2 3" key="1">
    <citation type="submission" date="2023-09" db="EMBL/GenBank/DDBJ databases">
        <title>Nesidiocoris tenuis whole genome shotgun sequence.</title>
        <authorList>
            <person name="Shibata T."/>
            <person name="Shimoda M."/>
            <person name="Kobayashi T."/>
            <person name="Uehara T."/>
        </authorList>
    </citation>
    <scope>NUCLEOTIDE SEQUENCE [LARGE SCALE GENOMIC DNA]</scope>
    <source>
        <strain evidence="2 3">Japan</strain>
    </source>
</reference>
<name>A0ABN7ADK2_9HEMI</name>
<feature type="region of interest" description="Disordered" evidence="1">
    <location>
        <begin position="121"/>
        <end position="159"/>
    </location>
</feature>
<evidence type="ECO:0000256" key="1">
    <source>
        <dbReference type="SAM" id="MobiDB-lite"/>
    </source>
</evidence>
<proteinExistence type="predicted"/>
<organism evidence="2 3">
    <name type="scientific">Nesidiocoris tenuis</name>
    <dbReference type="NCBI Taxonomy" id="355587"/>
    <lineage>
        <taxon>Eukaryota</taxon>
        <taxon>Metazoa</taxon>
        <taxon>Ecdysozoa</taxon>
        <taxon>Arthropoda</taxon>
        <taxon>Hexapoda</taxon>
        <taxon>Insecta</taxon>
        <taxon>Pterygota</taxon>
        <taxon>Neoptera</taxon>
        <taxon>Paraneoptera</taxon>
        <taxon>Hemiptera</taxon>
        <taxon>Heteroptera</taxon>
        <taxon>Panheteroptera</taxon>
        <taxon>Cimicomorpha</taxon>
        <taxon>Miridae</taxon>
        <taxon>Dicyphina</taxon>
        <taxon>Nesidiocoris</taxon>
    </lineage>
</organism>
<keyword evidence="3" id="KW-1185">Reference proteome</keyword>
<feature type="compositionally biased region" description="Basic and acidic residues" evidence="1">
    <location>
        <begin position="121"/>
        <end position="137"/>
    </location>
</feature>
<dbReference type="Proteomes" id="UP001307889">
    <property type="component" value="Chromosome 2"/>
</dbReference>
<protein>
    <submittedName>
        <fullName evidence="2">Uncharacterized protein</fullName>
    </submittedName>
</protein>
<accession>A0ABN7ADK2</accession>
<dbReference type="EMBL" id="AP028910">
    <property type="protein sequence ID" value="BES90372.1"/>
    <property type="molecule type" value="Genomic_DNA"/>
</dbReference>